<dbReference type="InterPro" id="IPR046824">
    <property type="entry name" value="Mss51-like_C"/>
</dbReference>
<dbReference type="PANTHER" id="PTHR47085:SF1">
    <property type="entry name" value="ZINC FINGER MYND DOMAIN-CONTAINING PROTEIN 15"/>
    <property type="match status" value="1"/>
</dbReference>
<dbReference type="Gene3D" id="6.10.140.2220">
    <property type="match status" value="1"/>
</dbReference>
<sequence length="486" mass="53486">GHQGYKREVWGLPDLTPPDEALLHMERLLLVTDEHGTLMGLDFQLGAGGPARAATPPPLEQLALSLLCRSMACPMGAGEPRRPRLLAVGDPALHKLLEPLVPRLGVRLTPSPMRGWGPRPTFTFPSMRVRACHVCKRHGFQGRLVPCQQCRAVLYCSERCRKADWSRSPEDVAHRAWCQRMAGYMGRARQLADLPFTFTAEVTSDSFNKEGFLAARGLTQGYWVHESMLVRAPDYGVGLGGTTAWSPQPLQSGWTPYPSDPYAPPGSWQEYYAWRGLPLASPLAVLLTYPLSVYYIITQLTPRHFPDLNILNKQSLKIHILETGPESDMALLFWELSVLLPHMALELLFLGGALPPEADGQQMLLQRTEGQEVRVWPGPPPKAKGGRGGLQMKFCARPLPLLQCPKPDLVIGFNSGFALKDTWLSALPRLQVGAVAFPLSVLYFLPRLGGCSPNLHLPQPVRLFGAEAGVPAGAGEGPSTVWWSLQ</sequence>
<reference evidence="6" key="2">
    <citation type="submission" date="2025-09" db="UniProtKB">
        <authorList>
            <consortium name="Ensembl"/>
        </authorList>
    </citation>
    <scope>IDENTIFICATION</scope>
</reference>
<dbReference type="InterPro" id="IPR002893">
    <property type="entry name" value="Znf_MYND"/>
</dbReference>
<dbReference type="InterPro" id="IPR042989">
    <property type="entry name" value="ZMY15"/>
</dbReference>
<evidence type="ECO:0000256" key="2">
    <source>
        <dbReference type="ARBA" id="ARBA00022771"/>
    </source>
</evidence>
<keyword evidence="7" id="KW-1185">Reference proteome</keyword>
<keyword evidence="3" id="KW-0862">Zinc</keyword>
<dbReference type="SUPFAM" id="SSF144232">
    <property type="entry name" value="HIT/MYND zinc finger-like"/>
    <property type="match status" value="1"/>
</dbReference>
<evidence type="ECO:0000259" key="5">
    <source>
        <dbReference type="PROSITE" id="PS50865"/>
    </source>
</evidence>
<dbReference type="GO" id="GO:0042826">
    <property type="term" value="F:histone deacetylase binding"/>
    <property type="evidence" value="ECO:0007669"/>
    <property type="project" value="InterPro"/>
</dbReference>
<name>A0A8C8S7W9_9SAUR</name>
<evidence type="ECO:0000313" key="6">
    <source>
        <dbReference type="Ensembl" id="ENSPCEP00000015192.1"/>
    </source>
</evidence>
<keyword evidence="1" id="KW-0479">Metal-binding</keyword>
<protein>
    <submittedName>
        <fullName evidence="6">Zinc finger MYND-type containing 15</fullName>
    </submittedName>
</protein>
<keyword evidence="2 4" id="KW-0863">Zinc-finger</keyword>
<evidence type="ECO:0000256" key="1">
    <source>
        <dbReference type="ARBA" id="ARBA00022723"/>
    </source>
</evidence>
<reference evidence="6" key="1">
    <citation type="submission" date="2025-08" db="UniProtKB">
        <authorList>
            <consortium name="Ensembl"/>
        </authorList>
    </citation>
    <scope>IDENTIFICATION</scope>
</reference>
<dbReference type="Pfam" id="PF01753">
    <property type="entry name" value="zf-MYND"/>
    <property type="match status" value="1"/>
</dbReference>
<dbReference type="GO" id="GO:0045892">
    <property type="term" value="P:negative regulation of DNA-templated transcription"/>
    <property type="evidence" value="ECO:0007669"/>
    <property type="project" value="InterPro"/>
</dbReference>
<dbReference type="AlphaFoldDB" id="A0A8C8S7W9"/>
<dbReference type="Pfam" id="PF20179">
    <property type="entry name" value="MSS51_C"/>
    <property type="match status" value="1"/>
</dbReference>
<evidence type="ECO:0000256" key="3">
    <source>
        <dbReference type="ARBA" id="ARBA00022833"/>
    </source>
</evidence>
<dbReference type="Ensembl" id="ENSPCET00000015731.1">
    <property type="protein sequence ID" value="ENSPCEP00000015192.1"/>
    <property type="gene ID" value="ENSPCEG00000011983.1"/>
</dbReference>
<proteinExistence type="predicted"/>
<dbReference type="PANTHER" id="PTHR47085">
    <property type="entry name" value="ZINC FINGER MYND DOMAIN-CONTAINING PROTEIN 15"/>
    <property type="match status" value="1"/>
</dbReference>
<feature type="domain" description="MYND-type" evidence="5">
    <location>
        <begin position="132"/>
        <end position="178"/>
    </location>
</feature>
<evidence type="ECO:0000313" key="7">
    <source>
        <dbReference type="Proteomes" id="UP000694393"/>
    </source>
</evidence>
<organism evidence="6 7">
    <name type="scientific">Pelusios castaneus</name>
    <name type="common">West African mud turtle</name>
    <dbReference type="NCBI Taxonomy" id="367368"/>
    <lineage>
        <taxon>Eukaryota</taxon>
        <taxon>Metazoa</taxon>
        <taxon>Chordata</taxon>
        <taxon>Craniata</taxon>
        <taxon>Vertebrata</taxon>
        <taxon>Euteleostomi</taxon>
        <taxon>Archelosauria</taxon>
        <taxon>Testudinata</taxon>
        <taxon>Testudines</taxon>
        <taxon>Pleurodira</taxon>
        <taxon>Pelomedusidae</taxon>
        <taxon>Pelusios</taxon>
    </lineage>
</organism>
<accession>A0A8C8S7W9</accession>
<dbReference type="PROSITE" id="PS50865">
    <property type="entry name" value="ZF_MYND_2"/>
    <property type="match status" value="1"/>
</dbReference>
<dbReference type="Proteomes" id="UP000694393">
    <property type="component" value="Unplaced"/>
</dbReference>
<evidence type="ECO:0000256" key="4">
    <source>
        <dbReference type="PROSITE-ProRule" id="PRU00134"/>
    </source>
</evidence>
<dbReference type="GO" id="GO:0008270">
    <property type="term" value="F:zinc ion binding"/>
    <property type="evidence" value="ECO:0007669"/>
    <property type="project" value="UniProtKB-KW"/>
</dbReference>